<reference evidence="18 19" key="1">
    <citation type="journal article" date="2015" name="Nature">
        <title>rRNA introns, odd ribosomes, and small enigmatic genomes across a large radiation of phyla.</title>
        <authorList>
            <person name="Brown C.T."/>
            <person name="Hug L.A."/>
            <person name="Thomas B.C."/>
            <person name="Sharon I."/>
            <person name="Castelle C.J."/>
            <person name="Singh A."/>
            <person name="Wilkins M.J."/>
            <person name="Williams K.H."/>
            <person name="Banfield J.F."/>
        </authorList>
    </citation>
    <scope>NUCLEOTIDE SEQUENCE [LARGE SCALE GENOMIC DNA]</scope>
</reference>
<evidence type="ECO:0000256" key="14">
    <source>
        <dbReference type="ARBA" id="ARBA00047700"/>
    </source>
</evidence>
<evidence type="ECO:0000256" key="1">
    <source>
        <dbReference type="ARBA" id="ARBA00001946"/>
    </source>
</evidence>
<organism evidence="18 19">
    <name type="scientific">Candidatus Magasanikbacteria bacterium GW2011_GWA2_46_17</name>
    <dbReference type="NCBI Taxonomy" id="1619042"/>
    <lineage>
        <taxon>Bacteria</taxon>
        <taxon>Candidatus Magasanikiibacteriota</taxon>
    </lineage>
</organism>
<dbReference type="GO" id="GO:0006094">
    <property type="term" value="P:gluconeogenesis"/>
    <property type="evidence" value="ECO:0007669"/>
    <property type="project" value="UniProtKB-UniPathway"/>
</dbReference>
<keyword evidence="9" id="KW-0547">Nucleotide-binding</keyword>
<dbReference type="PANTHER" id="PTHR43030:SF1">
    <property type="entry name" value="PHOSPHOENOLPYRUVATE SYNTHASE"/>
    <property type="match status" value="1"/>
</dbReference>
<feature type="domain" description="Pyruvate phosphate dikinase AMP/ATP-binding" evidence="17">
    <location>
        <begin position="22"/>
        <end position="117"/>
    </location>
</feature>
<dbReference type="Gene3D" id="3.50.30.10">
    <property type="entry name" value="Phosphohistidine domain"/>
    <property type="match status" value="1"/>
</dbReference>
<keyword evidence="8" id="KW-0479">Metal-binding</keyword>
<comment type="catalytic activity">
    <reaction evidence="14">
        <text>pyruvate + ATP + H2O = phosphoenolpyruvate + AMP + phosphate + 2 H(+)</text>
        <dbReference type="Rhea" id="RHEA:11364"/>
        <dbReference type="ChEBI" id="CHEBI:15361"/>
        <dbReference type="ChEBI" id="CHEBI:15377"/>
        <dbReference type="ChEBI" id="CHEBI:15378"/>
        <dbReference type="ChEBI" id="CHEBI:30616"/>
        <dbReference type="ChEBI" id="CHEBI:43474"/>
        <dbReference type="ChEBI" id="CHEBI:58702"/>
        <dbReference type="ChEBI" id="CHEBI:456215"/>
        <dbReference type="EC" id="2.7.9.2"/>
    </reaction>
</comment>
<dbReference type="SUPFAM" id="SSF51621">
    <property type="entry name" value="Phosphoenolpyruvate/pyruvate domain"/>
    <property type="match status" value="1"/>
</dbReference>
<evidence type="ECO:0000256" key="9">
    <source>
        <dbReference type="ARBA" id="ARBA00022741"/>
    </source>
</evidence>
<dbReference type="SUPFAM" id="SSF52009">
    <property type="entry name" value="Phosphohistidine domain"/>
    <property type="match status" value="1"/>
</dbReference>
<keyword evidence="7" id="KW-0808">Transferase</keyword>
<feature type="domain" description="Pyruvate phosphate dikinase AMP/ATP-binding" evidence="17">
    <location>
        <begin position="157"/>
        <end position="382"/>
    </location>
</feature>
<dbReference type="InterPro" id="IPR036637">
    <property type="entry name" value="Phosphohistidine_dom_sf"/>
</dbReference>
<comment type="function">
    <text evidence="2">Catalyzes the phosphorylation of pyruvate to phosphoenolpyruvate.</text>
</comment>
<dbReference type="InterPro" id="IPR018274">
    <property type="entry name" value="PEP_util_AS"/>
</dbReference>
<evidence type="ECO:0000256" key="7">
    <source>
        <dbReference type="ARBA" id="ARBA00022679"/>
    </source>
</evidence>
<dbReference type="FunFam" id="3.30.470.20:FF:000017">
    <property type="entry name" value="Phosphoenolpyruvate synthase"/>
    <property type="match status" value="1"/>
</dbReference>
<dbReference type="Gene3D" id="3.30.1490.20">
    <property type="entry name" value="ATP-grasp fold, A domain"/>
    <property type="match status" value="1"/>
</dbReference>
<evidence type="ECO:0000256" key="15">
    <source>
        <dbReference type="SAM" id="MobiDB-lite"/>
    </source>
</evidence>
<comment type="cofactor">
    <cofactor evidence="1">
        <name>Mg(2+)</name>
        <dbReference type="ChEBI" id="CHEBI:18420"/>
    </cofactor>
</comment>
<gene>
    <name evidence="18" type="ORF">UX39_C0017G0009</name>
</gene>
<proteinExistence type="inferred from homology"/>
<dbReference type="UniPathway" id="UPA00138"/>
<dbReference type="Proteomes" id="UP000034175">
    <property type="component" value="Unassembled WGS sequence"/>
</dbReference>
<dbReference type="InterPro" id="IPR013815">
    <property type="entry name" value="ATP_grasp_subdomain_1"/>
</dbReference>
<evidence type="ECO:0000256" key="13">
    <source>
        <dbReference type="ARBA" id="ARBA00033470"/>
    </source>
</evidence>
<evidence type="ECO:0000259" key="16">
    <source>
        <dbReference type="Pfam" id="PF00391"/>
    </source>
</evidence>
<dbReference type="GO" id="GO:0005524">
    <property type="term" value="F:ATP binding"/>
    <property type="evidence" value="ECO:0007669"/>
    <property type="project" value="UniProtKB-KW"/>
</dbReference>
<evidence type="ECO:0000313" key="18">
    <source>
        <dbReference type="EMBL" id="KKU25849.1"/>
    </source>
</evidence>
<evidence type="ECO:0000256" key="2">
    <source>
        <dbReference type="ARBA" id="ARBA00002988"/>
    </source>
</evidence>
<comment type="pathway">
    <text evidence="3">Carbohydrate biosynthesis; gluconeogenesis.</text>
</comment>
<evidence type="ECO:0000256" key="6">
    <source>
        <dbReference type="ARBA" id="ARBA00021623"/>
    </source>
</evidence>
<feature type="non-terminal residue" evidence="18">
    <location>
        <position position="583"/>
    </location>
</feature>
<name>A0A0G1NYT1_9BACT</name>
<evidence type="ECO:0000256" key="12">
    <source>
        <dbReference type="ARBA" id="ARBA00022842"/>
    </source>
</evidence>
<sequence>MYSLEFSMFIRWFNELAIQDISTVGGKNASLGEMYSKLTSKGIDVPNGFALTAEAYRTFLKANNLDKKIKSLVNGLDVKNVRALSHAGAKARDLILQAEFPDEIKRDILEAYRELSRLPLLTKEGFRGGLPAGADTRGSAKDGKPHPTLPLERGGGVSVAVRSSATAEDLPDASFAGQQESYLNVHGEKELLEACKKCVASLFTDRAISYREAKGFEHTAVALSVGVQQMVRSDLASSGVMFTLDTESGFNGVVLINASYGLGEYIVKGRVTPDQFFVFKEGLKKGYKSIISRKVGSKEVKLVYAKHGTRQEKVKPRDQRAYCLTDDEVIKLAKWGMQIEEHYGRAMDIEWAKDGESGKLYIVQARSETVKSQIKKNVIETYRLQKKGDVLVTGSSIGQKIGQGKVRIINSPKQMKQFKPGEVLVTRITDPDWEPVMRIASAIITEQGGKTSHAAIVSRELGTPCIVGAAKARQILKNGREVTASCADGEVGYVYKGRLPFEVERIEVKEIVKTRTKVMMNVGEPDGAFALSAIPNDGVGLAREEFIFTNFIKIHPLALVNYEKIKDWKIKDSIDRLTVGYKD</sequence>
<protein>
    <recommendedName>
        <fullName evidence="6">Phosphoenolpyruvate synthase</fullName>
        <ecNumber evidence="5">2.7.9.2</ecNumber>
    </recommendedName>
    <alternativeName>
        <fullName evidence="13">Pyruvate, water dikinase</fullName>
    </alternativeName>
</protein>
<keyword evidence="12" id="KW-0460">Magnesium</keyword>
<dbReference type="InterPro" id="IPR040442">
    <property type="entry name" value="Pyrv_kinase-like_dom_sf"/>
</dbReference>
<accession>A0A0G1NYT1</accession>
<dbReference type="AlphaFoldDB" id="A0A0G1NYT1"/>
<dbReference type="SUPFAM" id="SSF56059">
    <property type="entry name" value="Glutathione synthetase ATP-binding domain-like"/>
    <property type="match status" value="1"/>
</dbReference>
<dbReference type="InterPro" id="IPR008279">
    <property type="entry name" value="PEP-util_enz_mobile_dom"/>
</dbReference>
<dbReference type="Pfam" id="PF01326">
    <property type="entry name" value="PPDK_N"/>
    <property type="match status" value="2"/>
</dbReference>
<keyword evidence="18" id="KW-0670">Pyruvate</keyword>
<dbReference type="Gene3D" id="3.30.470.20">
    <property type="entry name" value="ATP-grasp fold, B domain"/>
    <property type="match status" value="1"/>
</dbReference>
<comment type="caution">
    <text evidence="18">The sequence shown here is derived from an EMBL/GenBank/DDBJ whole genome shotgun (WGS) entry which is preliminary data.</text>
</comment>
<dbReference type="PANTHER" id="PTHR43030">
    <property type="entry name" value="PHOSPHOENOLPYRUVATE SYNTHASE"/>
    <property type="match status" value="1"/>
</dbReference>
<evidence type="ECO:0000256" key="8">
    <source>
        <dbReference type="ARBA" id="ARBA00022723"/>
    </source>
</evidence>
<dbReference type="InterPro" id="IPR015813">
    <property type="entry name" value="Pyrv/PenolPyrv_kinase-like_dom"/>
</dbReference>
<dbReference type="InterPro" id="IPR002192">
    <property type="entry name" value="PPDK_AMP/ATP-bd"/>
</dbReference>
<dbReference type="EC" id="2.7.9.2" evidence="5"/>
<evidence type="ECO:0000256" key="3">
    <source>
        <dbReference type="ARBA" id="ARBA00004742"/>
    </source>
</evidence>
<feature type="region of interest" description="Disordered" evidence="15">
    <location>
        <begin position="129"/>
        <end position="156"/>
    </location>
</feature>
<dbReference type="PROSITE" id="PS00370">
    <property type="entry name" value="PEP_ENZYMES_PHOS_SITE"/>
    <property type="match status" value="1"/>
</dbReference>
<dbReference type="EMBL" id="LCMA01000017">
    <property type="protein sequence ID" value="KKU25849.1"/>
    <property type="molecule type" value="Genomic_DNA"/>
</dbReference>
<dbReference type="NCBIfam" id="NF005057">
    <property type="entry name" value="PRK06464.1"/>
    <property type="match status" value="1"/>
</dbReference>
<dbReference type="InterPro" id="IPR006319">
    <property type="entry name" value="PEP_synth"/>
</dbReference>
<evidence type="ECO:0000313" key="19">
    <source>
        <dbReference type="Proteomes" id="UP000034175"/>
    </source>
</evidence>
<evidence type="ECO:0000256" key="11">
    <source>
        <dbReference type="ARBA" id="ARBA00022840"/>
    </source>
</evidence>
<evidence type="ECO:0000259" key="17">
    <source>
        <dbReference type="Pfam" id="PF01326"/>
    </source>
</evidence>
<evidence type="ECO:0000256" key="10">
    <source>
        <dbReference type="ARBA" id="ARBA00022777"/>
    </source>
</evidence>
<evidence type="ECO:0000256" key="4">
    <source>
        <dbReference type="ARBA" id="ARBA00007837"/>
    </source>
</evidence>
<dbReference type="Gene3D" id="3.20.20.60">
    <property type="entry name" value="Phosphoenolpyruvate-binding domains"/>
    <property type="match status" value="1"/>
</dbReference>
<dbReference type="Pfam" id="PF00391">
    <property type="entry name" value="PEP-utilizers"/>
    <property type="match status" value="1"/>
</dbReference>
<comment type="similarity">
    <text evidence="4">Belongs to the PEP-utilizing enzyme family.</text>
</comment>
<evidence type="ECO:0000256" key="5">
    <source>
        <dbReference type="ARBA" id="ARBA00011996"/>
    </source>
</evidence>
<keyword evidence="11" id="KW-0067">ATP-binding</keyword>
<keyword evidence="10" id="KW-0418">Kinase</keyword>
<feature type="domain" description="PEP-utilising enzyme mobile" evidence="16">
    <location>
        <begin position="418"/>
        <end position="489"/>
    </location>
</feature>
<dbReference type="GO" id="GO:0008986">
    <property type="term" value="F:pyruvate, water dikinase activity"/>
    <property type="evidence" value="ECO:0007669"/>
    <property type="project" value="UniProtKB-EC"/>
</dbReference>
<dbReference type="GO" id="GO:0046872">
    <property type="term" value="F:metal ion binding"/>
    <property type="evidence" value="ECO:0007669"/>
    <property type="project" value="UniProtKB-KW"/>
</dbReference>